<organism evidence="9 10">
    <name type="scientific">Streptomyces buecherae</name>
    <dbReference type="NCBI Taxonomy" id="2763006"/>
    <lineage>
        <taxon>Bacteria</taxon>
        <taxon>Bacillati</taxon>
        <taxon>Actinomycetota</taxon>
        <taxon>Actinomycetes</taxon>
        <taxon>Kitasatosporales</taxon>
        <taxon>Streptomycetaceae</taxon>
        <taxon>Streptomyces</taxon>
    </lineage>
</organism>
<keyword evidence="10" id="KW-1185">Reference proteome</keyword>
<evidence type="ECO:0000313" key="9">
    <source>
        <dbReference type="EMBL" id="QKW51060.1"/>
    </source>
</evidence>
<evidence type="ECO:0000259" key="8">
    <source>
        <dbReference type="Pfam" id="PF00720"/>
    </source>
</evidence>
<sequence length="148" mass="15350">MSPHRLFVAAAAAAAVVPALLSVAPHAAAKPLPVPAPGPAHHLTVTVSDTGEFADQRTYHLYCHPTGGNHPDPAAACAEVSKKTVWGADPFAPVPKGTACTKIYGGPATAHVGGRWSGRPVSADFSRVDGCEISRWNKFAKLLGTPRN</sequence>
<dbReference type="PROSITE" id="PS51318">
    <property type="entry name" value="TAT"/>
    <property type="match status" value="1"/>
</dbReference>
<comment type="subcellular location">
    <subcellularLocation>
        <location evidence="1">Secreted</location>
    </subcellularLocation>
</comment>
<dbReference type="EMBL" id="CP054929">
    <property type="protein sequence ID" value="QKW51060.1"/>
    <property type="molecule type" value="Genomic_DNA"/>
</dbReference>
<protein>
    <recommendedName>
        <fullName evidence="8">Subtilisin inhibitor domain-containing protein</fullName>
    </recommendedName>
</protein>
<gene>
    <name evidence="9" type="ORF">HUT08_17680</name>
</gene>
<evidence type="ECO:0000256" key="6">
    <source>
        <dbReference type="ARBA" id="ARBA00023157"/>
    </source>
</evidence>
<dbReference type="InterPro" id="IPR036819">
    <property type="entry name" value="Subtilisin_inhibitor-like_sf"/>
</dbReference>
<name>A0A7H8N9B7_9ACTN</name>
<dbReference type="AlphaFoldDB" id="A0A7H8N9B7"/>
<dbReference type="SUPFAM" id="SSF55399">
    <property type="entry name" value="Subtilisin inhibitor"/>
    <property type="match status" value="1"/>
</dbReference>
<dbReference type="GO" id="GO:0004867">
    <property type="term" value="F:serine-type endopeptidase inhibitor activity"/>
    <property type="evidence" value="ECO:0007669"/>
    <property type="project" value="UniProtKB-KW"/>
</dbReference>
<evidence type="ECO:0000256" key="7">
    <source>
        <dbReference type="SAM" id="SignalP"/>
    </source>
</evidence>
<keyword evidence="6" id="KW-1015">Disulfide bond</keyword>
<dbReference type="InterPro" id="IPR023549">
    <property type="entry name" value="Subtilisin_inhibitor"/>
</dbReference>
<dbReference type="Pfam" id="PF00720">
    <property type="entry name" value="SSI"/>
    <property type="match status" value="1"/>
</dbReference>
<feature type="chain" id="PRO_5028842902" description="Subtilisin inhibitor domain-containing protein" evidence="7">
    <location>
        <begin position="30"/>
        <end position="148"/>
    </location>
</feature>
<evidence type="ECO:0000256" key="1">
    <source>
        <dbReference type="ARBA" id="ARBA00004613"/>
    </source>
</evidence>
<accession>A0A7H8N9B7</accession>
<dbReference type="Proteomes" id="UP000509303">
    <property type="component" value="Chromosome"/>
</dbReference>
<feature type="signal peptide" evidence="7">
    <location>
        <begin position="1"/>
        <end position="29"/>
    </location>
</feature>
<keyword evidence="5" id="KW-0722">Serine protease inhibitor</keyword>
<keyword evidence="7" id="KW-0732">Signal</keyword>
<dbReference type="Gene3D" id="3.30.350.10">
    <property type="entry name" value="Subtilisin inhibitor-like"/>
    <property type="match status" value="1"/>
</dbReference>
<proteinExistence type="inferred from homology"/>
<dbReference type="InterPro" id="IPR006311">
    <property type="entry name" value="TAT_signal"/>
</dbReference>
<evidence type="ECO:0000313" key="10">
    <source>
        <dbReference type="Proteomes" id="UP000509303"/>
    </source>
</evidence>
<reference evidence="9 10" key="1">
    <citation type="submission" date="2020-06" db="EMBL/GenBank/DDBJ databases">
        <title>Genome mining for natural products.</title>
        <authorList>
            <person name="Zhang B."/>
            <person name="Shi J."/>
            <person name="Ge H."/>
        </authorList>
    </citation>
    <scope>NUCLEOTIDE SEQUENCE [LARGE SCALE GENOMIC DNA]</scope>
    <source>
        <strain evidence="9 10">NA00687</strain>
    </source>
</reference>
<evidence type="ECO:0000256" key="4">
    <source>
        <dbReference type="ARBA" id="ARBA00022690"/>
    </source>
</evidence>
<keyword evidence="3" id="KW-0964">Secreted</keyword>
<comment type="similarity">
    <text evidence="2">Belongs to the protease inhibitor I16 (SSI) family.</text>
</comment>
<evidence type="ECO:0000256" key="2">
    <source>
        <dbReference type="ARBA" id="ARBA00010472"/>
    </source>
</evidence>
<evidence type="ECO:0000256" key="3">
    <source>
        <dbReference type="ARBA" id="ARBA00022525"/>
    </source>
</evidence>
<feature type="domain" description="Subtilisin inhibitor" evidence="8">
    <location>
        <begin position="42"/>
        <end position="122"/>
    </location>
</feature>
<dbReference type="RefSeq" id="WP_176162785.1">
    <property type="nucleotide sequence ID" value="NZ_CP054929.1"/>
</dbReference>
<evidence type="ECO:0000256" key="5">
    <source>
        <dbReference type="ARBA" id="ARBA00022900"/>
    </source>
</evidence>
<dbReference type="GO" id="GO:0005576">
    <property type="term" value="C:extracellular region"/>
    <property type="evidence" value="ECO:0007669"/>
    <property type="project" value="UniProtKB-SubCell"/>
</dbReference>
<keyword evidence="4" id="KW-0646">Protease inhibitor</keyword>